<accession>A0A382G7W8</accession>
<organism evidence="1">
    <name type="scientific">marine metagenome</name>
    <dbReference type="NCBI Taxonomy" id="408172"/>
    <lineage>
        <taxon>unclassified sequences</taxon>
        <taxon>metagenomes</taxon>
        <taxon>ecological metagenomes</taxon>
    </lineage>
</organism>
<reference evidence="1" key="1">
    <citation type="submission" date="2018-05" db="EMBL/GenBank/DDBJ databases">
        <authorList>
            <person name="Lanie J.A."/>
            <person name="Ng W.-L."/>
            <person name="Kazmierczak K.M."/>
            <person name="Andrzejewski T.M."/>
            <person name="Davidsen T.M."/>
            <person name="Wayne K.J."/>
            <person name="Tettelin H."/>
            <person name="Glass J.I."/>
            <person name="Rusch D."/>
            <person name="Podicherti R."/>
            <person name="Tsui H.-C.T."/>
            <person name="Winkler M.E."/>
        </authorList>
    </citation>
    <scope>NUCLEOTIDE SEQUENCE</scope>
</reference>
<dbReference type="AlphaFoldDB" id="A0A382G7W8"/>
<name>A0A382G7W8_9ZZZZ</name>
<dbReference type="EMBL" id="UINC01054060">
    <property type="protein sequence ID" value="SVB71328.1"/>
    <property type="molecule type" value="Genomic_DNA"/>
</dbReference>
<protein>
    <submittedName>
        <fullName evidence="1">Uncharacterized protein</fullName>
    </submittedName>
</protein>
<sequence>MQSTIKCPFVASIIGGGPSEHLQEVFV</sequence>
<gene>
    <name evidence="1" type="ORF">METZ01_LOCUS224182</name>
</gene>
<feature type="non-terminal residue" evidence="1">
    <location>
        <position position="27"/>
    </location>
</feature>
<proteinExistence type="predicted"/>
<evidence type="ECO:0000313" key="1">
    <source>
        <dbReference type="EMBL" id="SVB71328.1"/>
    </source>
</evidence>